<proteinExistence type="predicted"/>
<name>A0A4Q9QV25_9GAMM</name>
<protein>
    <recommendedName>
        <fullName evidence="3">Phosphotransferase</fullName>
    </recommendedName>
</protein>
<evidence type="ECO:0000313" key="1">
    <source>
        <dbReference type="EMBL" id="TBU87256.1"/>
    </source>
</evidence>
<dbReference type="EMBL" id="QJUL01000040">
    <property type="protein sequence ID" value="TBU87256.1"/>
    <property type="molecule type" value="Genomic_DNA"/>
</dbReference>
<organism evidence="1 2">
    <name type="scientific">Phytopseudomonas dryadis</name>
    <dbReference type="NCBI Taxonomy" id="2487520"/>
    <lineage>
        <taxon>Bacteria</taxon>
        <taxon>Pseudomonadati</taxon>
        <taxon>Pseudomonadota</taxon>
        <taxon>Gammaproteobacteria</taxon>
        <taxon>Pseudomonadales</taxon>
        <taxon>Pseudomonadaceae</taxon>
        <taxon>Phytopseudomonas</taxon>
    </lineage>
</organism>
<evidence type="ECO:0008006" key="3">
    <source>
        <dbReference type="Google" id="ProtNLM"/>
    </source>
</evidence>
<sequence>MARFFIARKKGWTLDAGRWTLDAGRWTLDAGQRCARPRHRQAFSFSLQRLYRLQPRSLG</sequence>
<dbReference type="AlphaFoldDB" id="A0A4Q9QV25"/>
<dbReference type="Proteomes" id="UP000293172">
    <property type="component" value="Unassembled WGS sequence"/>
</dbReference>
<reference evidence="1 2" key="1">
    <citation type="submission" date="2018-06" db="EMBL/GenBank/DDBJ databases">
        <title>Three novel Pseudomonas species isolated from symptomatic oak.</title>
        <authorList>
            <person name="Bueno-Gonzalez V."/>
            <person name="Brady C."/>
        </authorList>
    </citation>
    <scope>NUCLEOTIDE SEQUENCE [LARGE SCALE GENOMIC DNA]</scope>
    <source>
        <strain evidence="1 2">P6B</strain>
    </source>
</reference>
<comment type="caution">
    <text evidence="1">The sequence shown here is derived from an EMBL/GenBank/DDBJ whole genome shotgun (WGS) entry which is preliminary data.</text>
</comment>
<accession>A0A4Q9QV25</accession>
<gene>
    <name evidence="1" type="ORF">DNK44_20845</name>
</gene>
<evidence type="ECO:0000313" key="2">
    <source>
        <dbReference type="Proteomes" id="UP000293172"/>
    </source>
</evidence>